<reference evidence="2" key="1">
    <citation type="journal article" date="2022" name="Int. J. Mol. Sci.">
        <title>Draft Genome of Tanacetum Coccineum: Genomic Comparison of Closely Related Tanacetum-Family Plants.</title>
        <authorList>
            <person name="Yamashiro T."/>
            <person name="Shiraishi A."/>
            <person name="Nakayama K."/>
            <person name="Satake H."/>
        </authorList>
    </citation>
    <scope>NUCLEOTIDE SEQUENCE</scope>
</reference>
<dbReference type="EMBL" id="BQNB010014080">
    <property type="protein sequence ID" value="GJT23753.1"/>
    <property type="molecule type" value="Genomic_DNA"/>
</dbReference>
<keyword evidence="3" id="KW-1185">Reference proteome</keyword>
<evidence type="ECO:0000256" key="1">
    <source>
        <dbReference type="SAM" id="MobiDB-lite"/>
    </source>
</evidence>
<evidence type="ECO:0000313" key="2">
    <source>
        <dbReference type="EMBL" id="GJT23753.1"/>
    </source>
</evidence>
<reference evidence="2" key="2">
    <citation type="submission" date="2022-01" db="EMBL/GenBank/DDBJ databases">
        <authorList>
            <person name="Yamashiro T."/>
            <person name="Shiraishi A."/>
            <person name="Satake H."/>
            <person name="Nakayama K."/>
        </authorList>
    </citation>
    <scope>NUCLEOTIDE SEQUENCE</scope>
</reference>
<feature type="region of interest" description="Disordered" evidence="1">
    <location>
        <begin position="128"/>
        <end position="150"/>
    </location>
</feature>
<feature type="region of interest" description="Disordered" evidence="1">
    <location>
        <begin position="21"/>
        <end position="112"/>
    </location>
</feature>
<feature type="compositionally biased region" description="Low complexity" evidence="1">
    <location>
        <begin position="34"/>
        <end position="47"/>
    </location>
</feature>
<accession>A0ABQ5CAW5</accession>
<feature type="compositionally biased region" description="Polar residues" evidence="1">
    <location>
        <begin position="69"/>
        <end position="85"/>
    </location>
</feature>
<feature type="compositionally biased region" description="Basic residues" evidence="1">
    <location>
        <begin position="87"/>
        <end position="108"/>
    </location>
</feature>
<proteinExistence type="predicted"/>
<sequence>MAGQKSKYALSKANFCTIKGMQQLGPQARQPQWQQMAKKQNKPQPQQQRRRNAKANSHQAPQHIAAFANGQQSKFLLATKSNNTLPKGKRQNKLQAKKMQHSATKAKTHQAEHKRVAAQHMAIANNKQTATKAMHKAGAGIKHAKQAAQQ</sequence>
<evidence type="ECO:0000313" key="3">
    <source>
        <dbReference type="Proteomes" id="UP001151760"/>
    </source>
</evidence>
<protein>
    <submittedName>
        <fullName evidence="2">Uncharacterized protein</fullName>
    </submittedName>
</protein>
<organism evidence="2 3">
    <name type="scientific">Tanacetum coccineum</name>
    <dbReference type="NCBI Taxonomy" id="301880"/>
    <lineage>
        <taxon>Eukaryota</taxon>
        <taxon>Viridiplantae</taxon>
        <taxon>Streptophyta</taxon>
        <taxon>Embryophyta</taxon>
        <taxon>Tracheophyta</taxon>
        <taxon>Spermatophyta</taxon>
        <taxon>Magnoliopsida</taxon>
        <taxon>eudicotyledons</taxon>
        <taxon>Gunneridae</taxon>
        <taxon>Pentapetalae</taxon>
        <taxon>asterids</taxon>
        <taxon>campanulids</taxon>
        <taxon>Asterales</taxon>
        <taxon>Asteraceae</taxon>
        <taxon>Asteroideae</taxon>
        <taxon>Anthemideae</taxon>
        <taxon>Anthemidinae</taxon>
        <taxon>Tanacetum</taxon>
    </lineage>
</organism>
<name>A0ABQ5CAW5_9ASTR</name>
<comment type="caution">
    <text evidence="2">The sequence shown here is derived from an EMBL/GenBank/DDBJ whole genome shotgun (WGS) entry which is preliminary data.</text>
</comment>
<gene>
    <name evidence="2" type="ORF">Tco_0893690</name>
</gene>
<dbReference type="Proteomes" id="UP001151760">
    <property type="component" value="Unassembled WGS sequence"/>
</dbReference>